<feature type="compositionally biased region" description="Polar residues" evidence="2">
    <location>
        <begin position="361"/>
        <end position="375"/>
    </location>
</feature>
<feature type="coiled-coil region" evidence="1">
    <location>
        <begin position="403"/>
        <end position="537"/>
    </location>
</feature>
<dbReference type="PANTHER" id="PTHR12577">
    <property type="entry name" value="DACHSHUND"/>
    <property type="match status" value="1"/>
</dbReference>
<feature type="compositionally biased region" description="Low complexity" evidence="2">
    <location>
        <begin position="197"/>
        <end position="218"/>
    </location>
</feature>
<feature type="compositionally biased region" description="Low complexity" evidence="2">
    <location>
        <begin position="293"/>
        <end position="309"/>
    </location>
</feature>
<feature type="compositionally biased region" description="Gly residues" evidence="2">
    <location>
        <begin position="310"/>
        <end position="327"/>
    </location>
</feature>
<dbReference type="GO" id="GO:0000981">
    <property type="term" value="F:DNA-binding transcription factor activity, RNA polymerase II-specific"/>
    <property type="evidence" value="ECO:0007669"/>
    <property type="project" value="TreeGrafter"/>
</dbReference>
<keyword evidence="4" id="KW-1185">Reference proteome</keyword>
<evidence type="ECO:0000256" key="2">
    <source>
        <dbReference type="SAM" id="MobiDB-lite"/>
    </source>
</evidence>
<feature type="compositionally biased region" description="Polar residues" evidence="2">
    <location>
        <begin position="283"/>
        <end position="292"/>
    </location>
</feature>
<dbReference type="OrthoDB" id="6436112at2759"/>
<proteinExistence type="predicted"/>
<sequence>MQELYPSAMSLSGMYRPGLARPHANKICFCVRSSNQSKEEEGRSKDNGLRLPDSKIKLIMLSGRGFFSCKLLSLRVAGLLSVCCIIRQKPGRPPKRATMVGINHNGANHSMLLKKSRMDGEYPGYENGHIGGDRVDKSHLLANGYSHHVAAAQAAVVAATAGAPPHLNPLPFMALNHAAAAAAHHNSMLSGTLPLAASSSHGHLNSSSSSARGPESSSVIKERTSHTNDVINSTRLRDDRGDIVDSKERLYGFDSHRMKDQAFLNGYFWLLAGAQANGHSPVLNLSQHSSRPSNSSANSNNNNNNPTTNGPGGGGVGGGGGGAGGENSGSENAYNDGADDDDNDSEDDDDDDREQDLSDNPDVSSTANTDRLTSSQHQLAYPTMGGDVCPIPGQTASSMETLLRNIQGLLKVAADNARQQERQISLEKAELKMELLREREVREGIEKQLLDEQRTRNNLENQLKLKIGMKILYQKRLKKEKRTRRRVQEQLEAEVKKRAQYEEALRSNSAETLRLLNESLAQELERERNARAEAEHKMQGMLSYSYVSIIRVCGLSCPASK</sequence>
<evidence type="ECO:0000313" key="3">
    <source>
        <dbReference type="EMBL" id="GFS87349.1"/>
    </source>
</evidence>
<dbReference type="EMBL" id="BMAW01004173">
    <property type="protein sequence ID" value="GFS87349.1"/>
    <property type="molecule type" value="Genomic_DNA"/>
</dbReference>
<dbReference type="Proteomes" id="UP000887013">
    <property type="component" value="Unassembled WGS sequence"/>
</dbReference>
<evidence type="ECO:0000313" key="4">
    <source>
        <dbReference type="Proteomes" id="UP000887013"/>
    </source>
</evidence>
<dbReference type="GO" id="GO:0000978">
    <property type="term" value="F:RNA polymerase II cis-regulatory region sequence-specific DNA binding"/>
    <property type="evidence" value="ECO:0007669"/>
    <property type="project" value="TreeGrafter"/>
</dbReference>
<name>A0A8X6N0B4_NEPPI</name>
<accession>A0A8X6N0B4</accession>
<gene>
    <name evidence="3" type="ORF">NPIL_396661</name>
</gene>
<dbReference type="GO" id="GO:0005634">
    <property type="term" value="C:nucleus"/>
    <property type="evidence" value="ECO:0007669"/>
    <property type="project" value="TreeGrafter"/>
</dbReference>
<feature type="compositionally biased region" description="Acidic residues" evidence="2">
    <location>
        <begin position="337"/>
        <end position="359"/>
    </location>
</feature>
<comment type="caution">
    <text evidence="3">The sequence shown here is derived from an EMBL/GenBank/DDBJ whole genome shotgun (WGS) entry which is preliminary data.</text>
</comment>
<dbReference type="AlphaFoldDB" id="A0A8X6N0B4"/>
<dbReference type="PANTHER" id="PTHR12577:SF6">
    <property type="entry name" value="DACHSHUND, ISOFORM B"/>
    <property type="match status" value="1"/>
</dbReference>
<dbReference type="GO" id="GO:0005667">
    <property type="term" value="C:transcription regulator complex"/>
    <property type="evidence" value="ECO:0007669"/>
    <property type="project" value="TreeGrafter"/>
</dbReference>
<organism evidence="3 4">
    <name type="scientific">Nephila pilipes</name>
    <name type="common">Giant wood spider</name>
    <name type="synonym">Nephila maculata</name>
    <dbReference type="NCBI Taxonomy" id="299642"/>
    <lineage>
        <taxon>Eukaryota</taxon>
        <taxon>Metazoa</taxon>
        <taxon>Ecdysozoa</taxon>
        <taxon>Arthropoda</taxon>
        <taxon>Chelicerata</taxon>
        <taxon>Arachnida</taxon>
        <taxon>Araneae</taxon>
        <taxon>Araneomorphae</taxon>
        <taxon>Entelegynae</taxon>
        <taxon>Araneoidea</taxon>
        <taxon>Nephilidae</taxon>
        <taxon>Nephila</taxon>
    </lineage>
</organism>
<feature type="region of interest" description="Disordered" evidence="2">
    <location>
        <begin position="282"/>
        <end position="375"/>
    </location>
</feature>
<protein>
    <submittedName>
        <fullName evidence="3">Dachshund</fullName>
    </submittedName>
</protein>
<dbReference type="InterPro" id="IPR052417">
    <property type="entry name" value="Dachshund_domain"/>
</dbReference>
<evidence type="ECO:0000256" key="1">
    <source>
        <dbReference type="SAM" id="Coils"/>
    </source>
</evidence>
<reference evidence="3" key="1">
    <citation type="submission" date="2020-08" db="EMBL/GenBank/DDBJ databases">
        <title>Multicomponent nature underlies the extraordinary mechanical properties of spider dragline silk.</title>
        <authorList>
            <person name="Kono N."/>
            <person name="Nakamura H."/>
            <person name="Mori M."/>
            <person name="Yoshida Y."/>
            <person name="Ohtoshi R."/>
            <person name="Malay A.D."/>
            <person name="Moran D.A.P."/>
            <person name="Tomita M."/>
            <person name="Numata K."/>
            <person name="Arakawa K."/>
        </authorList>
    </citation>
    <scope>NUCLEOTIDE SEQUENCE</scope>
</reference>
<feature type="region of interest" description="Disordered" evidence="2">
    <location>
        <begin position="197"/>
        <end position="234"/>
    </location>
</feature>
<keyword evidence="1" id="KW-0175">Coiled coil</keyword>